<proteinExistence type="predicted"/>
<keyword evidence="1" id="KW-0560">Oxidoreductase</keyword>
<dbReference type="PANTHER" id="PTHR43539:SF78">
    <property type="entry name" value="FLAVIN-CONTAINING MONOOXYGENASE"/>
    <property type="match status" value="1"/>
</dbReference>
<dbReference type="InterPro" id="IPR050982">
    <property type="entry name" value="Auxin_biosynth/cation_transpt"/>
</dbReference>
<name>A0A942U4Q3_9BACI</name>
<dbReference type="InterPro" id="IPR036188">
    <property type="entry name" value="FAD/NAD-bd_sf"/>
</dbReference>
<comment type="caution">
    <text evidence="2">The sequence shown here is derived from an EMBL/GenBank/DDBJ whole genome shotgun (WGS) entry which is preliminary data.</text>
</comment>
<dbReference type="PANTHER" id="PTHR43539">
    <property type="entry name" value="FLAVIN-BINDING MONOOXYGENASE-LIKE PROTEIN (AFU_ORTHOLOGUE AFUA_4G09220)"/>
    <property type="match status" value="1"/>
</dbReference>
<evidence type="ECO:0000313" key="3">
    <source>
        <dbReference type="Proteomes" id="UP000679749"/>
    </source>
</evidence>
<dbReference type="Pfam" id="PF13738">
    <property type="entry name" value="Pyr_redox_3"/>
    <property type="match status" value="1"/>
</dbReference>
<dbReference type="SUPFAM" id="SSF51905">
    <property type="entry name" value="FAD/NAD(P)-binding domain"/>
    <property type="match status" value="2"/>
</dbReference>
<dbReference type="GO" id="GO:0050660">
    <property type="term" value="F:flavin adenine dinucleotide binding"/>
    <property type="evidence" value="ECO:0007669"/>
    <property type="project" value="TreeGrafter"/>
</dbReference>
<dbReference type="EMBL" id="JAGYPF010000004">
    <property type="protein sequence ID" value="MBS4214671.1"/>
    <property type="molecule type" value="Genomic_DNA"/>
</dbReference>
<dbReference type="Proteomes" id="UP000679749">
    <property type="component" value="Unassembled WGS sequence"/>
</dbReference>
<dbReference type="PRINTS" id="PR00368">
    <property type="entry name" value="FADPNR"/>
</dbReference>
<evidence type="ECO:0000313" key="2">
    <source>
        <dbReference type="EMBL" id="MBS4214671.1"/>
    </source>
</evidence>
<evidence type="ECO:0000256" key="1">
    <source>
        <dbReference type="ARBA" id="ARBA00023002"/>
    </source>
</evidence>
<keyword evidence="3" id="KW-1185">Reference proteome</keyword>
<reference evidence="2" key="1">
    <citation type="submission" date="2021-05" db="EMBL/GenBank/DDBJ databases">
        <title>Novel Bacillus species.</title>
        <authorList>
            <person name="Liu G."/>
        </authorList>
    </citation>
    <scope>NUCLEOTIDE SEQUENCE</scope>
    <source>
        <strain evidence="2">FJAT-49825</strain>
    </source>
</reference>
<dbReference type="AlphaFoldDB" id="A0A942U4Q3"/>
<dbReference type="GO" id="GO:0004497">
    <property type="term" value="F:monooxygenase activity"/>
    <property type="evidence" value="ECO:0007669"/>
    <property type="project" value="TreeGrafter"/>
</dbReference>
<dbReference type="Gene3D" id="3.50.50.60">
    <property type="entry name" value="FAD/NAD(P)-binding domain"/>
    <property type="match status" value="1"/>
</dbReference>
<organism evidence="2 3">
    <name type="scientific">Neobacillus rhizophilus</name>
    <dbReference type="NCBI Taxonomy" id="2833579"/>
    <lineage>
        <taxon>Bacteria</taxon>
        <taxon>Bacillati</taxon>
        <taxon>Bacillota</taxon>
        <taxon>Bacilli</taxon>
        <taxon>Bacillales</taxon>
        <taxon>Bacillaceae</taxon>
        <taxon>Neobacillus</taxon>
    </lineage>
</organism>
<gene>
    <name evidence="2" type="ORF">KHA99_19670</name>
</gene>
<sequence>MIYDVAVVGGGQAGLSMGYYLKQIEFSFLILDNQSRAGDVWRNRYDSLILFTPRLYSSLPGLPLPGDPKGFPTKDEIADYLDQYVQAFDLPIKFNTQVQKVRKEKDIFVISTNDLMIKTKRIVIATGPFHTPSIPSFAKELSRELTQLHSSEYKNPTQLQDGPVLVVGGGNSGAQIAVELSESHETYLSVSQKIRFMPLNKAGKSIFWWFDKLGILKADRHSFIGKKIQGQGDPIFGYELREKIKNHSVKVKNRTKSVLKNEIQFEDLTSITIKNIIWATGFTPNYSWIDIPNLLDSNGKVKHERGVTEIDGLYFLGLPWQHRRGSALLLGVGDDAEYLYKCMIKKDL</sequence>
<accession>A0A942U4Q3</accession>
<dbReference type="RefSeq" id="WP_213119193.1">
    <property type="nucleotide sequence ID" value="NZ_JAGYPF010000004.1"/>
</dbReference>
<protein>
    <submittedName>
        <fullName evidence="2">NAD(P)-binding domain-containing protein</fullName>
    </submittedName>
</protein>